<feature type="region of interest" description="Disordered" evidence="1">
    <location>
        <begin position="24"/>
        <end position="46"/>
    </location>
</feature>
<organism evidence="2 3">
    <name type="scientific">Pyricularia grisea</name>
    <name type="common">Crabgrass-specific blast fungus</name>
    <name type="synonym">Magnaporthe grisea</name>
    <dbReference type="NCBI Taxonomy" id="148305"/>
    <lineage>
        <taxon>Eukaryota</taxon>
        <taxon>Fungi</taxon>
        <taxon>Dikarya</taxon>
        <taxon>Ascomycota</taxon>
        <taxon>Pezizomycotina</taxon>
        <taxon>Sordariomycetes</taxon>
        <taxon>Sordariomycetidae</taxon>
        <taxon>Magnaporthales</taxon>
        <taxon>Pyriculariaceae</taxon>
        <taxon>Pyricularia</taxon>
    </lineage>
</organism>
<sequence length="112" mass="12093">MPHAHSSGIVSRFPRVRAGPLALEFMSNPPHTRPEVPLQRSHAQNDIVKKESSPACHAFSIAAALKATYTSANRYAKLTGVVGDGVTFVTAPRCSELAVTVEPDKFHRPSCN</sequence>
<evidence type="ECO:0000313" key="3">
    <source>
        <dbReference type="RefSeq" id="XP_030987589.1"/>
    </source>
</evidence>
<dbReference type="RefSeq" id="XP_030987589.1">
    <property type="nucleotide sequence ID" value="XM_031122550.1"/>
</dbReference>
<reference evidence="3" key="3">
    <citation type="submission" date="2025-08" db="UniProtKB">
        <authorList>
            <consortium name="RefSeq"/>
        </authorList>
    </citation>
    <scope>IDENTIFICATION</scope>
    <source>
        <strain evidence="3">NI907</strain>
    </source>
</reference>
<dbReference type="AlphaFoldDB" id="A0A6P8BKQ1"/>
<proteinExistence type="predicted"/>
<protein>
    <submittedName>
        <fullName evidence="3">Uncharacterized protein</fullName>
    </submittedName>
</protein>
<reference evidence="3" key="2">
    <citation type="submission" date="2019-10" db="EMBL/GenBank/DDBJ databases">
        <authorList>
            <consortium name="NCBI Genome Project"/>
        </authorList>
    </citation>
    <scope>NUCLEOTIDE SEQUENCE</scope>
    <source>
        <strain evidence="3">NI907</strain>
    </source>
</reference>
<reference evidence="3" key="1">
    <citation type="journal article" date="2019" name="Mol. Biol. Evol.">
        <title>Blast fungal genomes show frequent chromosomal changes, gene gains and losses, and effector gene turnover.</title>
        <authorList>
            <person name="Gomez Luciano L.B."/>
            <person name="Jason Tsai I."/>
            <person name="Chuma I."/>
            <person name="Tosa Y."/>
            <person name="Chen Y.H."/>
            <person name="Li J.Y."/>
            <person name="Li M.Y."/>
            <person name="Jade Lu M.Y."/>
            <person name="Nakayashiki H."/>
            <person name="Li W.H."/>
        </authorList>
    </citation>
    <scope>NUCLEOTIDE SEQUENCE</scope>
    <source>
        <strain evidence="3">NI907</strain>
    </source>
</reference>
<keyword evidence="2" id="KW-1185">Reference proteome</keyword>
<dbReference type="KEGG" id="pgri:PgNI_02484"/>
<evidence type="ECO:0000313" key="2">
    <source>
        <dbReference type="Proteomes" id="UP000515153"/>
    </source>
</evidence>
<evidence type="ECO:0000256" key="1">
    <source>
        <dbReference type="SAM" id="MobiDB-lite"/>
    </source>
</evidence>
<gene>
    <name evidence="3" type="ORF">PgNI_02484</name>
</gene>
<name>A0A6P8BKQ1_PYRGI</name>
<dbReference type="GeneID" id="41957461"/>
<accession>A0A6P8BKQ1</accession>
<dbReference type="Proteomes" id="UP000515153">
    <property type="component" value="Unplaced"/>
</dbReference>